<name>A0AAP5IEN4_9CYAN</name>
<dbReference type="Gene3D" id="3.40.50.300">
    <property type="entry name" value="P-loop containing nucleotide triphosphate hydrolases"/>
    <property type="match status" value="1"/>
</dbReference>
<dbReference type="InterPro" id="IPR045063">
    <property type="entry name" value="Dynamin_N"/>
</dbReference>
<dbReference type="RefSeq" id="WP_208341485.1">
    <property type="nucleotide sequence ID" value="NZ_CAWQFN010000908.1"/>
</dbReference>
<dbReference type="GO" id="GO:0016020">
    <property type="term" value="C:membrane"/>
    <property type="evidence" value="ECO:0007669"/>
    <property type="project" value="UniProtKB-SubCell"/>
</dbReference>
<evidence type="ECO:0000256" key="2">
    <source>
        <dbReference type="ARBA" id="ARBA00022741"/>
    </source>
</evidence>
<dbReference type="PANTHER" id="PTHR10465">
    <property type="entry name" value="TRANSMEMBRANE GTPASE FZO1"/>
    <property type="match status" value="1"/>
</dbReference>
<keyword evidence="5" id="KW-0472">Membrane</keyword>
<dbReference type="CDD" id="cd09912">
    <property type="entry name" value="DLP_2"/>
    <property type="match status" value="1"/>
</dbReference>
<dbReference type="InterPro" id="IPR027417">
    <property type="entry name" value="P-loop_NTPase"/>
</dbReference>
<gene>
    <name evidence="7" type="ORF">G7B40_037065</name>
</gene>
<evidence type="ECO:0000313" key="7">
    <source>
        <dbReference type="EMBL" id="MDR9900121.1"/>
    </source>
</evidence>
<keyword evidence="3" id="KW-0378">Hydrolase</keyword>
<comment type="caution">
    <text evidence="7">The sequence shown here is derived from an EMBL/GenBank/DDBJ whole genome shotgun (WGS) entry which is preliminary data.</text>
</comment>
<accession>A0AAP5IEN4</accession>
<evidence type="ECO:0000256" key="3">
    <source>
        <dbReference type="ARBA" id="ARBA00022801"/>
    </source>
</evidence>
<dbReference type="InterPro" id="IPR027094">
    <property type="entry name" value="Mitofusin_fam"/>
</dbReference>
<dbReference type="PANTHER" id="PTHR10465:SF0">
    <property type="entry name" value="SARCALUMENIN"/>
    <property type="match status" value="1"/>
</dbReference>
<keyword evidence="4" id="KW-0342">GTP-binding</keyword>
<dbReference type="GO" id="GO:0003924">
    <property type="term" value="F:GTPase activity"/>
    <property type="evidence" value="ECO:0007669"/>
    <property type="project" value="InterPro"/>
</dbReference>
<evidence type="ECO:0000259" key="6">
    <source>
        <dbReference type="Pfam" id="PF00350"/>
    </source>
</evidence>
<dbReference type="SUPFAM" id="SSF52540">
    <property type="entry name" value="P-loop containing nucleoside triphosphate hydrolases"/>
    <property type="match status" value="1"/>
</dbReference>
<dbReference type="Pfam" id="PF00350">
    <property type="entry name" value="Dynamin_N"/>
    <property type="match status" value="1"/>
</dbReference>
<dbReference type="AlphaFoldDB" id="A0AAP5IEN4"/>
<comment type="subcellular location">
    <subcellularLocation>
        <location evidence="1">Membrane</location>
    </subcellularLocation>
</comment>
<evidence type="ECO:0000256" key="1">
    <source>
        <dbReference type="ARBA" id="ARBA00004370"/>
    </source>
</evidence>
<proteinExistence type="predicted"/>
<dbReference type="GO" id="GO:0005525">
    <property type="term" value="F:GTP binding"/>
    <property type="evidence" value="ECO:0007669"/>
    <property type="project" value="UniProtKB-KW"/>
</dbReference>
<keyword evidence="2" id="KW-0547">Nucleotide-binding</keyword>
<evidence type="ECO:0000256" key="4">
    <source>
        <dbReference type="ARBA" id="ARBA00023134"/>
    </source>
</evidence>
<dbReference type="Proteomes" id="UP000667802">
    <property type="component" value="Unassembled WGS sequence"/>
</dbReference>
<evidence type="ECO:0000313" key="8">
    <source>
        <dbReference type="Proteomes" id="UP000667802"/>
    </source>
</evidence>
<organism evidence="7 8">
    <name type="scientific">Aetokthonos hydrillicola Thurmond2011</name>
    <dbReference type="NCBI Taxonomy" id="2712845"/>
    <lineage>
        <taxon>Bacteria</taxon>
        <taxon>Bacillati</taxon>
        <taxon>Cyanobacteriota</taxon>
        <taxon>Cyanophyceae</taxon>
        <taxon>Nostocales</taxon>
        <taxon>Hapalosiphonaceae</taxon>
        <taxon>Aetokthonos</taxon>
    </lineage>
</organism>
<keyword evidence="8" id="KW-1185">Reference proteome</keyword>
<reference evidence="8" key="1">
    <citation type="journal article" date="2021" name="Science">
        <title>Hunting the eagle killer: A cyanobacterial neurotoxin causes vacuolar myelinopathy.</title>
        <authorList>
            <person name="Breinlinger S."/>
            <person name="Phillips T.J."/>
            <person name="Haram B.N."/>
            <person name="Mares J."/>
            <person name="Martinez Yerena J.A."/>
            <person name="Hrouzek P."/>
            <person name="Sobotka R."/>
            <person name="Henderson W.M."/>
            <person name="Schmieder P."/>
            <person name="Williams S.M."/>
            <person name="Lauderdale J.D."/>
            <person name="Wilde H.D."/>
            <person name="Gerrin W."/>
            <person name="Kust A."/>
            <person name="Washington J.W."/>
            <person name="Wagner C."/>
            <person name="Geier B."/>
            <person name="Liebeke M."/>
            <person name="Enke H."/>
            <person name="Niedermeyer T.H.J."/>
            <person name="Wilde S.B."/>
        </authorList>
    </citation>
    <scope>NUCLEOTIDE SEQUENCE [LARGE SCALE GENOMIC DNA]</scope>
    <source>
        <strain evidence="8">Thurmond2011</strain>
    </source>
</reference>
<feature type="domain" description="Dynamin N-terminal" evidence="6">
    <location>
        <begin position="51"/>
        <end position="210"/>
    </location>
</feature>
<evidence type="ECO:0000256" key="5">
    <source>
        <dbReference type="ARBA" id="ARBA00023136"/>
    </source>
</evidence>
<dbReference type="EMBL" id="JAALHA020000031">
    <property type="protein sequence ID" value="MDR9900121.1"/>
    <property type="molecule type" value="Genomic_DNA"/>
</dbReference>
<protein>
    <submittedName>
        <fullName evidence="7">Dynamin family protein</fullName>
    </submittedName>
</protein>
<sequence>MPFPTDNKQLVLTLVGNLKQLRNFSEKIHLENLLGSIDRAIERLETDSFSIAVVGEFKRGKSTFINAILGEEILPADVLPTTATLNRLNYGAEPFVKIIFKDDEERDIAIHKLVSFVTKLTPESEAVAATVKEAVIYYPIYYCRDSVSIIDTPGLSDDESMTAVTLSVLDSVEVAIMVTSALAPFAESEGDFLAQKLLATNLSQVVFVVTGIDHLHQPQEVDKILRLVRRRIKDSVENWAKQEFETNSLAYKRYLNKIHNIKVFPLSAYQALSAKKTNDNALLAQSRFQNFELELRNIISNERGKIVVQTVINQVIHFSEEVIKHLDAKKLLLSSGYENAKDKFTRISELVDKFRYIKSKKILQISLNQDNIKVQTKLLVSLLEARLKQAVEQTVEIADITFSKDIDILLQQLANQVSNAVENASQSIASEIELAIERELLTGLQQVSSFLEIASEVMGTVETHINQLDDNITQSNSSLVSNSLNQALREFNQKQIRKLPNLFSSNSEAFLLKYEKNGLYTIVGGVAGSLFGPIGIAVGAAVGAGVGNSQKIKNLKSYFKSNAIAEIEKRLRSHNSNQIVDDYVYAVSKSLDKLKNHIDEEISSWIENTQNTLAKVQGKQQALVESEYDTIKTMYATTRDVLNRAWILYEQLYQNLEIDKENGFKNRACLNCSHQNPLDCKFCTQCGTRLPI</sequence>